<dbReference type="RefSeq" id="WP_141821457.1">
    <property type="nucleotide sequence ID" value="NZ_BAAAQC010000006.1"/>
</dbReference>
<keyword evidence="2" id="KW-0238">DNA-binding</keyword>
<dbReference type="SMART" id="SM00344">
    <property type="entry name" value="HTH_ASNC"/>
    <property type="match status" value="1"/>
</dbReference>
<dbReference type="Gene3D" id="1.10.10.10">
    <property type="entry name" value="Winged helix-like DNA-binding domain superfamily/Winged helix DNA-binding domain"/>
    <property type="match status" value="1"/>
</dbReference>
<feature type="domain" description="HTH asnC-type" evidence="4">
    <location>
        <begin position="36"/>
        <end position="74"/>
    </location>
</feature>
<dbReference type="InterPro" id="IPR036388">
    <property type="entry name" value="WH-like_DNA-bd_sf"/>
</dbReference>
<gene>
    <name evidence="5" type="ORF">FHX52_1678</name>
</gene>
<evidence type="ECO:0000256" key="1">
    <source>
        <dbReference type="ARBA" id="ARBA00023015"/>
    </source>
</evidence>
<reference evidence="5 6" key="1">
    <citation type="submission" date="2019-06" db="EMBL/GenBank/DDBJ databases">
        <title>Sequencing the genomes of 1000 actinobacteria strains.</title>
        <authorList>
            <person name="Klenk H.-P."/>
        </authorList>
    </citation>
    <scope>NUCLEOTIDE SEQUENCE [LARGE SCALE GENOMIC DNA]</scope>
    <source>
        <strain evidence="5 6">DSM 21776</strain>
    </source>
</reference>
<dbReference type="Proteomes" id="UP000320085">
    <property type="component" value="Unassembled WGS sequence"/>
</dbReference>
<evidence type="ECO:0000259" key="4">
    <source>
        <dbReference type="PROSITE" id="PS50956"/>
    </source>
</evidence>
<proteinExistence type="predicted"/>
<evidence type="ECO:0000256" key="2">
    <source>
        <dbReference type="ARBA" id="ARBA00023125"/>
    </source>
</evidence>
<dbReference type="Gene3D" id="3.30.70.920">
    <property type="match status" value="1"/>
</dbReference>
<dbReference type="AlphaFoldDB" id="A0A543PWT9"/>
<dbReference type="GO" id="GO:0005829">
    <property type="term" value="C:cytosol"/>
    <property type="evidence" value="ECO:0007669"/>
    <property type="project" value="TreeGrafter"/>
</dbReference>
<keyword evidence="1" id="KW-0805">Transcription regulation</keyword>
<accession>A0A543PWT9</accession>
<dbReference type="GO" id="GO:0043200">
    <property type="term" value="P:response to amino acid"/>
    <property type="evidence" value="ECO:0007669"/>
    <property type="project" value="TreeGrafter"/>
</dbReference>
<name>A0A543PWT9_9MICO</name>
<comment type="caution">
    <text evidence="5">The sequence shown here is derived from an EMBL/GenBank/DDBJ whole genome shotgun (WGS) entry which is preliminary data.</text>
</comment>
<dbReference type="PANTHER" id="PTHR30154:SF34">
    <property type="entry name" value="TRANSCRIPTIONAL REGULATOR AZLB"/>
    <property type="match status" value="1"/>
</dbReference>
<dbReference type="InterPro" id="IPR011008">
    <property type="entry name" value="Dimeric_a/b-barrel"/>
</dbReference>
<dbReference type="GO" id="GO:0043565">
    <property type="term" value="F:sequence-specific DNA binding"/>
    <property type="evidence" value="ECO:0007669"/>
    <property type="project" value="InterPro"/>
</dbReference>
<dbReference type="OrthoDB" id="9809462at2"/>
<keyword evidence="3" id="KW-0804">Transcription</keyword>
<dbReference type="InterPro" id="IPR000485">
    <property type="entry name" value="AsnC-type_HTH_dom"/>
</dbReference>
<dbReference type="Pfam" id="PF13412">
    <property type="entry name" value="HTH_24"/>
    <property type="match status" value="1"/>
</dbReference>
<evidence type="ECO:0000256" key="3">
    <source>
        <dbReference type="ARBA" id="ARBA00023163"/>
    </source>
</evidence>
<protein>
    <submittedName>
        <fullName evidence="5">AsnC family transcriptional regulator</fullName>
    </submittedName>
</protein>
<dbReference type="Pfam" id="PF01037">
    <property type="entry name" value="AsnC_trans_reg"/>
    <property type="match status" value="1"/>
</dbReference>
<dbReference type="InterPro" id="IPR019888">
    <property type="entry name" value="Tscrpt_reg_AsnC-like"/>
</dbReference>
<evidence type="ECO:0000313" key="5">
    <source>
        <dbReference type="EMBL" id="TQN48539.1"/>
    </source>
</evidence>
<dbReference type="PROSITE" id="PS50956">
    <property type="entry name" value="HTH_ASNC_2"/>
    <property type="match status" value="1"/>
</dbReference>
<dbReference type="SUPFAM" id="SSF54909">
    <property type="entry name" value="Dimeric alpha+beta barrel"/>
    <property type="match status" value="1"/>
</dbReference>
<organism evidence="5 6">
    <name type="scientific">Humibacillus xanthopallidus</name>
    <dbReference type="NCBI Taxonomy" id="412689"/>
    <lineage>
        <taxon>Bacteria</taxon>
        <taxon>Bacillati</taxon>
        <taxon>Actinomycetota</taxon>
        <taxon>Actinomycetes</taxon>
        <taxon>Micrococcales</taxon>
        <taxon>Intrasporangiaceae</taxon>
        <taxon>Humibacillus</taxon>
    </lineage>
</organism>
<sequence length="172" mass="18232">MTSQPSPPPRAPVDALDCRILLLLLREPGVGVLGASRRLGVARGTVQARLDRLQRTGVLRSMAPDVDPAALGYPVTAFCTLEIRQGRGGHSPVVDHLAAIPEVIEAHTITGSGDVLIRIVGRDNADLQRVIDQVVDDAHVTRASTVISLATRLDHRTIPLVEHLLGGASATS</sequence>
<dbReference type="InterPro" id="IPR019887">
    <property type="entry name" value="Tscrpt_reg_AsnC/Lrp_C"/>
</dbReference>
<dbReference type="SUPFAM" id="SSF46785">
    <property type="entry name" value="Winged helix' DNA-binding domain"/>
    <property type="match status" value="1"/>
</dbReference>
<dbReference type="InterPro" id="IPR036390">
    <property type="entry name" value="WH_DNA-bd_sf"/>
</dbReference>
<dbReference type="EMBL" id="VFQF01000001">
    <property type="protein sequence ID" value="TQN48539.1"/>
    <property type="molecule type" value="Genomic_DNA"/>
</dbReference>
<dbReference type="PANTHER" id="PTHR30154">
    <property type="entry name" value="LEUCINE-RESPONSIVE REGULATORY PROTEIN"/>
    <property type="match status" value="1"/>
</dbReference>
<evidence type="ECO:0000313" key="6">
    <source>
        <dbReference type="Proteomes" id="UP000320085"/>
    </source>
</evidence>